<dbReference type="STRING" id="1111738.GCA_000427905_03455"/>
<comment type="pathway">
    <text evidence="1">Cofactor biosynthesis; riboflavin biosynthesis.</text>
</comment>
<dbReference type="PANTHER" id="PTHR38011:SF7">
    <property type="entry name" value="2,5-DIAMINO-6-RIBOSYLAMINO-4(3H)-PYRIMIDINONE 5'-PHOSPHATE REDUCTASE"/>
    <property type="match status" value="1"/>
</dbReference>
<comment type="caution">
    <text evidence="6">The sequence shown here is derived from an EMBL/GenBank/DDBJ whole genome shotgun (WGS) entry which is preliminary data.</text>
</comment>
<gene>
    <name evidence="5" type="ORF">DIU77_008785</name>
    <name evidence="6" type="ORF">DIU77_10700</name>
</gene>
<keyword evidence="2" id="KW-0521">NADP</keyword>
<protein>
    <submittedName>
        <fullName evidence="6">Deaminase</fullName>
    </submittedName>
    <submittedName>
        <fullName evidence="5">Dihydrofolate reductase family protein</fullName>
    </submittedName>
</protein>
<dbReference type="InterPro" id="IPR050765">
    <property type="entry name" value="Riboflavin_Biosynth_HTPR"/>
</dbReference>
<evidence type="ECO:0000256" key="3">
    <source>
        <dbReference type="ARBA" id="ARBA00023002"/>
    </source>
</evidence>
<dbReference type="Proteomes" id="UP000249324">
    <property type="component" value="Unassembled WGS sequence"/>
</dbReference>
<accession>A0A2W4LFW4</accession>
<dbReference type="GO" id="GO:0008703">
    <property type="term" value="F:5-amino-6-(5-phosphoribosylamino)uracil reductase activity"/>
    <property type="evidence" value="ECO:0007669"/>
    <property type="project" value="InterPro"/>
</dbReference>
<proteinExistence type="predicted"/>
<dbReference type="InterPro" id="IPR002734">
    <property type="entry name" value="RibDG_C"/>
</dbReference>
<dbReference type="SUPFAM" id="SSF53597">
    <property type="entry name" value="Dihydrofolate reductase-like"/>
    <property type="match status" value="1"/>
</dbReference>
<dbReference type="Pfam" id="PF01872">
    <property type="entry name" value="RibD_C"/>
    <property type="match status" value="1"/>
</dbReference>
<feature type="domain" description="Bacterial bifunctional deaminase-reductase C-terminal" evidence="4">
    <location>
        <begin position="5"/>
        <end position="213"/>
    </location>
</feature>
<keyword evidence="3" id="KW-0560">Oxidoreductase</keyword>
<evidence type="ECO:0000256" key="2">
    <source>
        <dbReference type="ARBA" id="ARBA00022857"/>
    </source>
</evidence>
<dbReference type="GO" id="GO:0009231">
    <property type="term" value="P:riboflavin biosynthetic process"/>
    <property type="evidence" value="ECO:0007669"/>
    <property type="project" value="InterPro"/>
</dbReference>
<reference evidence="5" key="4">
    <citation type="submission" date="2023-08" db="EMBL/GenBank/DDBJ databases">
        <authorList>
            <person name="Guima S.E.S."/>
            <person name="Martins L.F."/>
            <person name="Silva A.M."/>
            <person name="Setubal J.C."/>
        </authorList>
    </citation>
    <scope>NUCLEOTIDE SEQUENCE</scope>
    <source>
        <strain evidence="5">ZC4RG45</strain>
    </source>
</reference>
<evidence type="ECO:0000313" key="6">
    <source>
        <dbReference type="EMBL" id="PZM96473.1"/>
    </source>
</evidence>
<dbReference type="InterPro" id="IPR024072">
    <property type="entry name" value="DHFR-like_dom_sf"/>
</dbReference>
<evidence type="ECO:0000256" key="1">
    <source>
        <dbReference type="ARBA" id="ARBA00005104"/>
    </source>
</evidence>
<dbReference type="AlphaFoldDB" id="A0A2W4LFW4"/>
<reference evidence="5 7" key="3">
    <citation type="journal article" date="2021" name="BMC Genomics">
        <title>Genome-resolved metagenome and metatranscriptome analyses of thermophilic composting reveal key bacterial players and their metabolic interactions.</title>
        <authorList>
            <person name="Braga L.P.P."/>
            <person name="Pereira R.V."/>
            <person name="Martins L.F."/>
            <person name="Moura L.M.S."/>
            <person name="Sanchez F.B."/>
            <person name="Patane J.S.L."/>
            <person name="da Silva A.M."/>
            <person name="Setubal J.C."/>
        </authorList>
    </citation>
    <scope>NUCLEOTIDE SEQUENCE [LARGE SCALE GENOMIC DNA]</scope>
    <source>
        <strain evidence="5">ZC4RG45</strain>
    </source>
</reference>
<evidence type="ECO:0000313" key="7">
    <source>
        <dbReference type="Proteomes" id="UP000249324"/>
    </source>
</evidence>
<dbReference type="EMBL" id="QGUI02000089">
    <property type="protein sequence ID" value="MFO7192323.1"/>
    <property type="molecule type" value="Genomic_DNA"/>
</dbReference>
<reference evidence="5" key="2">
    <citation type="submission" date="2018-05" db="EMBL/GenBank/DDBJ databases">
        <authorList>
            <person name="Moura L."/>
            <person name="Setubal J.C."/>
        </authorList>
    </citation>
    <scope>NUCLEOTIDE SEQUENCE</scope>
    <source>
        <strain evidence="5">ZC4RG45</strain>
    </source>
</reference>
<name>A0A2W4LFW4_9PSEU</name>
<dbReference type="EMBL" id="QGUI01000384">
    <property type="protein sequence ID" value="PZM96473.1"/>
    <property type="molecule type" value="Genomic_DNA"/>
</dbReference>
<evidence type="ECO:0000259" key="4">
    <source>
        <dbReference type="Pfam" id="PF01872"/>
    </source>
</evidence>
<sequence length="226" mass="24063">MSSRPYVLLSVAVSLDGYIDDASAERLVLSNEQDLARVDEVRAGVDAILVGANTVRCDNPRLVVRAPRLRERRRARGEPPDPIKVTITGSGDLDPAANFFQLGESPKIVYALTSAVPKAAERLGALADVVDAGDPLDVPGMLADLASRGVRRLMVEGGGAIHTLFLAAGFVDELHVVVAPLFVADERAPRFVNPGAFPVTERMTLAEVRQIGDCALLRYLPGAADA</sequence>
<organism evidence="6">
    <name type="scientific">Thermocrispum agreste</name>
    <dbReference type="NCBI Taxonomy" id="37925"/>
    <lineage>
        <taxon>Bacteria</taxon>
        <taxon>Bacillati</taxon>
        <taxon>Actinomycetota</taxon>
        <taxon>Actinomycetes</taxon>
        <taxon>Pseudonocardiales</taxon>
        <taxon>Pseudonocardiaceae</taxon>
        <taxon>Thermocrispum</taxon>
    </lineage>
</organism>
<reference evidence="6" key="1">
    <citation type="submission" date="2018-05" db="EMBL/GenBank/DDBJ databases">
        <authorList>
            <person name="Lanie J.A."/>
            <person name="Ng W.-L."/>
            <person name="Kazmierczak K.M."/>
            <person name="Andrzejewski T.M."/>
            <person name="Davidsen T.M."/>
            <person name="Wayne K.J."/>
            <person name="Tettelin H."/>
            <person name="Glass J.I."/>
            <person name="Rusch D."/>
            <person name="Podicherti R."/>
            <person name="Tsui H.-C.T."/>
            <person name="Winkler M.E."/>
        </authorList>
    </citation>
    <scope>NUCLEOTIDE SEQUENCE</scope>
    <source>
        <strain evidence="6">ZC4RG45</strain>
    </source>
</reference>
<evidence type="ECO:0000313" key="5">
    <source>
        <dbReference type="EMBL" id="MFO7192323.1"/>
    </source>
</evidence>
<dbReference type="Gene3D" id="3.40.430.10">
    <property type="entry name" value="Dihydrofolate Reductase, subunit A"/>
    <property type="match status" value="1"/>
</dbReference>
<dbReference type="PANTHER" id="PTHR38011">
    <property type="entry name" value="DIHYDROFOLATE REDUCTASE FAMILY PROTEIN (AFU_ORTHOLOGUE AFUA_8G06820)"/>
    <property type="match status" value="1"/>
</dbReference>